<dbReference type="Proteomes" id="UP000709466">
    <property type="component" value="Unassembled WGS sequence"/>
</dbReference>
<gene>
    <name evidence="1" type="ORF">HCZ30_11515</name>
</gene>
<proteinExistence type="predicted"/>
<dbReference type="InterPro" id="IPR007375">
    <property type="entry name" value="SoxG"/>
</dbReference>
<protein>
    <submittedName>
        <fullName evidence="1">Sarcosine oxidase subunit gamma</fullName>
    </submittedName>
</protein>
<dbReference type="InterPro" id="IPR027266">
    <property type="entry name" value="TrmE/GcvT-like"/>
</dbReference>
<dbReference type="RefSeq" id="WP_167638442.1">
    <property type="nucleotide sequence ID" value="NZ_JAATOP010000007.1"/>
</dbReference>
<organism evidence="1 2">
    <name type="scientific">Marivivens donghaensis</name>
    <dbReference type="NCBI Taxonomy" id="1699413"/>
    <lineage>
        <taxon>Bacteria</taxon>
        <taxon>Pseudomonadati</taxon>
        <taxon>Pseudomonadota</taxon>
        <taxon>Alphaproteobacteria</taxon>
        <taxon>Rhodobacterales</taxon>
        <taxon>Paracoccaceae</taxon>
        <taxon>Marivivens group</taxon>
        <taxon>Marivivens</taxon>
    </lineage>
</organism>
<reference evidence="1 2" key="1">
    <citation type="submission" date="2020-03" db="EMBL/GenBank/DDBJ databases">
        <title>Bacterial isolates of synthetic phycosphere.</title>
        <authorList>
            <person name="Fu H."/>
            <person name="Moran M.A."/>
        </authorList>
    </citation>
    <scope>NUCLEOTIDE SEQUENCE [LARGE SCALE GENOMIC DNA]</scope>
    <source>
        <strain evidence="1 2">HF1</strain>
    </source>
</reference>
<evidence type="ECO:0000313" key="1">
    <source>
        <dbReference type="EMBL" id="NIY73058.1"/>
    </source>
</evidence>
<sequence length="188" mass="19767">MSNAVSALNGKVATANGVTVRDCGLQGMISMRGTFEDENFFTVLSHIIGLEIPDVRTIVSNGDRSVAWMSPDELLVLVPYADVNGIVAQIEEALQGSHFLAVNVSDARSLIAIEGAGAAEVIAKNVPVDLSAGAFGEGMVRRTRMAQVAAAVWCDGADSYKVICFRSVSTYVFDLLAQSAKDGLVGAL</sequence>
<evidence type="ECO:0000313" key="2">
    <source>
        <dbReference type="Proteomes" id="UP000709466"/>
    </source>
</evidence>
<dbReference type="EMBL" id="JAATOP010000007">
    <property type="protein sequence ID" value="NIY73058.1"/>
    <property type="molecule type" value="Genomic_DNA"/>
</dbReference>
<dbReference type="SUPFAM" id="SSF103025">
    <property type="entry name" value="Folate-binding domain"/>
    <property type="match status" value="1"/>
</dbReference>
<accession>A0ABX0VY77</accession>
<keyword evidence="2" id="KW-1185">Reference proteome</keyword>
<dbReference type="Gene3D" id="3.30.70.1520">
    <property type="entry name" value="Heterotetrameric sarcosine oxidase"/>
    <property type="match status" value="1"/>
</dbReference>
<dbReference type="Pfam" id="PF04268">
    <property type="entry name" value="SoxG"/>
    <property type="match status" value="1"/>
</dbReference>
<name>A0ABX0VY77_9RHOB</name>
<comment type="caution">
    <text evidence="1">The sequence shown here is derived from an EMBL/GenBank/DDBJ whole genome shotgun (WGS) entry which is preliminary data.</text>
</comment>
<dbReference type="Gene3D" id="3.30.1360.120">
    <property type="entry name" value="Probable tRNA modification gtpase trme, domain 1"/>
    <property type="match status" value="1"/>
</dbReference>